<keyword evidence="5" id="KW-0472">Membrane</keyword>
<dbReference type="PANTHER" id="PTHR12812:SF0">
    <property type="entry name" value="HEPARAN-SULFATE 6-O-SULFOTRANSFERASE"/>
    <property type="match status" value="1"/>
</dbReference>
<dbReference type="Gene3D" id="3.40.50.300">
    <property type="entry name" value="P-loop containing nucleotide triphosphate hydrolases"/>
    <property type="match status" value="1"/>
</dbReference>
<keyword evidence="2" id="KW-0808">Transferase</keyword>
<dbReference type="InterPro" id="IPR010635">
    <property type="entry name" value="Heparan_SO4-6-sulfoTrfase"/>
</dbReference>
<reference evidence="7 8" key="1">
    <citation type="journal article" date="2014" name="PLoS ONE">
        <title>Physiological and genomic features of a novel sulfur-oxidizing gammaproteobacterium belonging to a previously uncultivated symbiotic lineage isolated from a hydrothermal vent.</title>
        <authorList>
            <person name="Nunoura T."/>
            <person name="Takaki Y."/>
            <person name="Kazama H."/>
            <person name="Kakuta J."/>
            <person name="Shimamura S."/>
            <person name="Makita H."/>
            <person name="Hirai M."/>
            <person name="Miyazaki M."/>
            <person name="Takai K."/>
        </authorList>
    </citation>
    <scope>NUCLEOTIDE SEQUENCE [LARGE SCALE GENOMIC DNA]</scope>
    <source>
        <strain evidence="7 8">Hiromi1</strain>
    </source>
</reference>
<evidence type="ECO:0000313" key="8">
    <source>
        <dbReference type="Proteomes" id="UP000031631"/>
    </source>
</evidence>
<keyword evidence="8" id="KW-1185">Reference proteome</keyword>
<dbReference type="Proteomes" id="UP000031631">
    <property type="component" value="Chromosome"/>
</dbReference>
<name>A0A7U6GJ06_9GAMM</name>
<keyword evidence="4" id="KW-1133">Transmembrane helix</keyword>
<organism evidence="7 8">
    <name type="scientific">Thiolapillus brandeum</name>
    <dbReference type="NCBI Taxonomy" id="1076588"/>
    <lineage>
        <taxon>Bacteria</taxon>
        <taxon>Pseudomonadati</taxon>
        <taxon>Pseudomonadota</taxon>
        <taxon>Gammaproteobacteria</taxon>
        <taxon>Chromatiales</taxon>
        <taxon>Sedimenticolaceae</taxon>
        <taxon>Thiolapillus</taxon>
    </lineage>
</organism>
<keyword evidence="6" id="KW-0325">Glycoprotein</keyword>
<accession>A0A7U6GJ06</accession>
<protein>
    <recommendedName>
        <fullName evidence="9">Sulfotransferase family protein</fullName>
    </recommendedName>
</protein>
<evidence type="ECO:0000256" key="6">
    <source>
        <dbReference type="ARBA" id="ARBA00023180"/>
    </source>
</evidence>
<dbReference type="PANTHER" id="PTHR12812">
    <property type="entry name" value="HEPARAN SULFATE 6-O-SULFOTRANSFERASE 3"/>
    <property type="match status" value="1"/>
</dbReference>
<evidence type="ECO:0000256" key="4">
    <source>
        <dbReference type="ARBA" id="ARBA00022989"/>
    </source>
</evidence>
<proteinExistence type="predicted"/>
<comment type="subcellular location">
    <subcellularLocation>
        <location evidence="1">Membrane</location>
        <topology evidence="1">Single-pass membrane protein</topology>
    </subcellularLocation>
</comment>
<dbReference type="GO" id="GO:0016020">
    <property type="term" value="C:membrane"/>
    <property type="evidence" value="ECO:0007669"/>
    <property type="project" value="UniProtKB-SubCell"/>
</dbReference>
<evidence type="ECO:0000256" key="5">
    <source>
        <dbReference type="ARBA" id="ARBA00023136"/>
    </source>
</evidence>
<keyword evidence="3" id="KW-0812">Transmembrane</keyword>
<dbReference type="SUPFAM" id="SSF52540">
    <property type="entry name" value="P-loop containing nucleoside triphosphate hydrolases"/>
    <property type="match status" value="1"/>
</dbReference>
<dbReference type="GO" id="GO:0017095">
    <property type="term" value="F:heparan sulfate 6-sulfotransferase activity"/>
    <property type="evidence" value="ECO:0007669"/>
    <property type="project" value="TreeGrafter"/>
</dbReference>
<dbReference type="AlphaFoldDB" id="A0A7U6GJ06"/>
<dbReference type="RefSeq" id="WP_041067429.1">
    <property type="nucleotide sequence ID" value="NZ_AP012273.1"/>
</dbReference>
<evidence type="ECO:0008006" key="9">
    <source>
        <dbReference type="Google" id="ProtNLM"/>
    </source>
</evidence>
<evidence type="ECO:0000256" key="3">
    <source>
        <dbReference type="ARBA" id="ARBA00022692"/>
    </source>
</evidence>
<evidence type="ECO:0000256" key="1">
    <source>
        <dbReference type="ARBA" id="ARBA00004167"/>
    </source>
</evidence>
<sequence>MEREDRRPWYFLHIPKTAGTTFRVLLENQFHMDAICPAYEFFQMKPYDEERLREFRLFRGHMGYSLVNYLPVKPRVLVMLRDPMERTVSHFEYIRRDPAHPKHRMIHERKMGLKEYLQDPVLSAEVTNAQVRPLAHLANQGLLRELLDATDSQDAFARAWRHREGVLPPDDELLDVALERLEAADFVGVAERLEQGMALAARLLGAAPPQHLQSLNINPRRTRLDELPDDVLDLLQALTRLDRKLYQRGLVLFEGRFNAMQNSTGSEDRLPAAAAMSRGETGVLTVDFAQPLRGDGWHQRELVPGKGVLRWTGPGTESSIDLSFPASQAYRLRIAIADWVSETVLHSLRLYLDDTRLPVELVGEDGQLYALADIHASLVSAEQGTQRLYLRLDGTETQAASHARGIDHSHSRKLGISVQGFEFIPA</sequence>
<dbReference type="InterPro" id="IPR027417">
    <property type="entry name" value="P-loop_NTPase"/>
</dbReference>
<evidence type="ECO:0000256" key="2">
    <source>
        <dbReference type="ARBA" id="ARBA00022679"/>
    </source>
</evidence>
<gene>
    <name evidence="7" type="ORF">TBH_C1590</name>
</gene>
<evidence type="ECO:0000313" key="7">
    <source>
        <dbReference type="EMBL" id="BAO44507.1"/>
    </source>
</evidence>
<dbReference type="OrthoDB" id="7981249at2"/>
<dbReference type="EMBL" id="AP012273">
    <property type="protein sequence ID" value="BAO44507.1"/>
    <property type="molecule type" value="Genomic_DNA"/>
</dbReference>
<dbReference type="KEGG" id="tbn:TBH_C1590"/>